<proteinExistence type="predicted"/>
<dbReference type="GO" id="GO:0022857">
    <property type="term" value="F:transmembrane transporter activity"/>
    <property type="evidence" value="ECO:0007669"/>
    <property type="project" value="InterPro"/>
</dbReference>
<feature type="transmembrane region" description="Helical" evidence="6">
    <location>
        <begin position="242"/>
        <end position="263"/>
    </location>
</feature>
<feature type="domain" description="Major facilitator superfamily (MFS) profile" evidence="7">
    <location>
        <begin position="15"/>
        <end position="422"/>
    </location>
</feature>
<protein>
    <submittedName>
        <fullName evidence="8">Major facilitator superfamily</fullName>
    </submittedName>
</protein>
<keyword evidence="5 6" id="KW-0472">Membrane</keyword>
<feature type="transmembrane region" description="Helical" evidence="6">
    <location>
        <begin position="85"/>
        <end position="104"/>
    </location>
</feature>
<feature type="transmembrane region" description="Helical" evidence="6">
    <location>
        <begin position="283"/>
        <end position="300"/>
    </location>
</feature>
<dbReference type="SUPFAM" id="SSF103473">
    <property type="entry name" value="MFS general substrate transporter"/>
    <property type="match status" value="1"/>
</dbReference>
<dbReference type="PANTHER" id="PTHR11662:SF399">
    <property type="entry name" value="FI19708P1-RELATED"/>
    <property type="match status" value="1"/>
</dbReference>
<feature type="transmembrane region" description="Helical" evidence="6">
    <location>
        <begin position="332"/>
        <end position="351"/>
    </location>
</feature>
<feature type="transmembrane region" description="Helical" evidence="6">
    <location>
        <begin position="307"/>
        <end position="326"/>
    </location>
</feature>
<evidence type="ECO:0000256" key="3">
    <source>
        <dbReference type="ARBA" id="ARBA00022692"/>
    </source>
</evidence>
<feature type="transmembrane region" description="Helical" evidence="6">
    <location>
        <begin position="110"/>
        <end position="131"/>
    </location>
</feature>
<dbReference type="RefSeq" id="WP_046498947.1">
    <property type="nucleotide sequence ID" value="NZ_CGIH01000038.1"/>
</dbReference>
<dbReference type="GO" id="GO:0005886">
    <property type="term" value="C:plasma membrane"/>
    <property type="evidence" value="ECO:0007669"/>
    <property type="project" value="UniProtKB-SubCell"/>
</dbReference>
<keyword evidence="2" id="KW-0813">Transport</keyword>
<dbReference type="EMBL" id="CGIH01000038">
    <property type="protein sequence ID" value="CFX94029.1"/>
    <property type="molecule type" value="Genomic_DNA"/>
</dbReference>
<keyword evidence="4 6" id="KW-1133">Transmembrane helix</keyword>
<keyword evidence="3 6" id="KW-0812">Transmembrane</keyword>
<evidence type="ECO:0000313" key="8">
    <source>
        <dbReference type="EMBL" id="CFX94029.1"/>
    </source>
</evidence>
<feature type="transmembrane region" description="Helical" evidence="6">
    <location>
        <begin position="12"/>
        <end position="33"/>
    </location>
</feature>
<accession>A0A0E4C9D5</accession>
<dbReference type="AlphaFoldDB" id="A0A0E4C9D5"/>
<evidence type="ECO:0000313" key="9">
    <source>
        <dbReference type="Proteomes" id="UP000045545"/>
    </source>
</evidence>
<evidence type="ECO:0000256" key="4">
    <source>
        <dbReference type="ARBA" id="ARBA00022989"/>
    </source>
</evidence>
<dbReference type="PANTHER" id="PTHR11662">
    <property type="entry name" value="SOLUTE CARRIER FAMILY 17"/>
    <property type="match status" value="1"/>
</dbReference>
<dbReference type="InterPro" id="IPR036259">
    <property type="entry name" value="MFS_trans_sf"/>
</dbReference>
<feature type="transmembrane region" description="Helical" evidence="6">
    <location>
        <begin position="143"/>
        <end position="163"/>
    </location>
</feature>
<dbReference type="InterPro" id="IPR050382">
    <property type="entry name" value="MFS_Na/Anion_cotransporter"/>
</dbReference>
<gene>
    <name evidence="8" type="ORF">2255</name>
</gene>
<dbReference type="InterPro" id="IPR020846">
    <property type="entry name" value="MFS_dom"/>
</dbReference>
<dbReference type="Pfam" id="PF07690">
    <property type="entry name" value="MFS_1"/>
    <property type="match status" value="1"/>
</dbReference>
<feature type="transmembrane region" description="Helical" evidence="6">
    <location>
        <begin position="396"/>
        <end position="418"/>
    </location>
</feature>
<dbReference type="OrthoDB" id="1673995at2"/>
<sequence>MIKKIASRNKFRYVLIVSMSLMWIVVYLQRVNIGALLVDARFLQELGLVGQTAQQGLLMTVFLLVYSLANIAAVPISNRLGSRKAILLGIFIASGAMLAGGWMGSLAAILMVRVLLGIGNGIHFPNMSILVKRWFPPHERGTANSMYGVGGCVGMIVAFPLFSTINSRLGWEFSFFIPALLALLCTFPLWMRWISDRPQDNPYISKEEINYITASYQNHQTHVPETAPKIAGDKSLLLNPSFILLCIAYTAFLCSWWGILTWMPQYLVQARQFDINGTSNNLALAYLVAAVGILTGGRWVDRAERKSSIAILALVCVAVATLGIALVSSPVLAIVFMVMAVGINEFVYPAVWSMLQMLMPDSLMAAGAGIMSGVSNLMSAVSPFAIGWLIQMSGSYVGGLLFLVTISGLGAVSCVLLYQQGY</sequence>
<organism evidence="8 9">
    <name type="scientific">Syntrophomonas zehnderi OL-4</name>
    <dbReference type="NCBI Taxonomy" id="690567"/>
    <lineage>
        <taxon>Bacteria</taxon>
        <taxon>Bacillati</taxon>
        <taxon>Bacillota</taxon>
        <taxon>Clostridia</taxon>
        <taxon>Eubacteriales</taxon>
        <taxon>Syntrophomonadaceae</taxon>
        <taxon>Syntrophomonas</taxon>
    </lineage>
</organism>
<evidence type="ECO:0000256" key="6">
    <source>
        <dbReference type="SAM" id="Phobius"/>
    </source>
</evidence>
<evidence type="ECO:0000259" key="7">
    <source>
        <dbReference type="PROSITE" id="PS50850"/>
    </source>
</evidence>
<evidence type="ECO:0000256" key="2">
    <source>
        <dbReference type="ARBA" id="ARBA00022448"/>
    </source>
</evidence>
<reference evidence="8 9" key="1">
    <citation type="submission" date="2015-03" db="EMBL/GenBank/DDBJ databases">
        <authorList>
            <person name="Murphy D."/>
        </authorList>
    </citation>
    <scope>NUCLEOTIDE SEQUENCE [LARGE SCALE GENOMIC DNA]</scope>
    <source>
        <strain evidence="8 9">OL-4</strain>
    </source>
</reference>
<dbReference type="Gene3D" id="1.20.1250.20">
    <property type="entry name" value="MFS general substrate transporter like domains"/>
    <property type="match status" value="2"/>
</dbReference>
<feature type="transmembrane region" description="Helical" evidence="6">
    <location>
        <begin position="53"/>
        <end position="73"/>
    </location>
</feature>
<dbReference type="Proteomes" id="UP000045545">
    <property type="component" value="Unassembled WGS sequence"/>
</dbReference>
<dbReference type="PROSITE" id="PS50850">
    <property type="entry name" value="MFS"/>
    <property type="match status" value="1"/>
</dbReference>
<comment type="subcellular location">
    <subcellularLocation>
        <location evidence="1">Cell membrane</location>
        <topology evidence="1">Multi-pass membrane protein</topology>
    </subcellularLocation>
</comment>
<keyword evidence="9" id="KW-1185">Reference proteome</keyword>
<name>A0A0E4C9D5_9FIRM</name>
<feature type="transmembrane region" description="Helical" evidence="6">
    <location>
        <begin position="169"/>
        <end position="190"/>
    </location>
</feature>
<evidence type="ECO:0000256" key="5">
    <source>
        <dbReference type="ARBA" id="ARBA00023136"/>
    </source>
</evidence>
<dbReference type="STRING" id="690567.2255"/>
<dbReference type="InterPro" id="IPR011701">
    <property type="entry name" value="MFS"/>
</dbReference>
<evidence type="ECO:0000256" key="1">
    <source>
        <dbReference type="ARBA" id="ARBA00004651"/>
    </source>
</evidence>
<feature type="transmembrane region" description="Helical" evidence="6">
    <location>
        <begin position="363"/>
        <end position="390"/>
    </location>
</feature>